<keyword evidence="9" id="KW-0175">Coiled coil</keyword>
<evidence type="ECO:0000259" key="11">
    <source>
        <dbReference type="Pfam" id="PF05193"/>
    </source>
</evidence>
<protein>
    <recommendedName>
        <fullName evidence="14">Insulinase family protein</fullName>
    </recommendedName>
</protein>
<evidence type="ECO:0008006" key="14">
    <source>
        <dbReference type="Google" id="ProtNLM"/>
    </source>
</evidence>
<dbReference type="InterPro" id="IPR001431">
    <property type="entry name" value="Pept_M16_Zn_BS"/>
</dbReference>
<evidence type="ECO:0000256" key="3">
    <source>
        <dbReference type="ARBA" id="ARBA00022670"/>
    </source>
</evidence>
<dbReference type="RefSeq" id="WP_079207887.1">
    <property type="nucleotide sequence ID" value="NZ_CP011859.1"/>
</dbReference>
<feature type="domain" description="Peptidase M16 N-terminal" evidence="10">
    <location>
        <begin position="38"/>
        <end position="85"/>
    </location>
</feature>
<evidence type="ECO:0000256" key="8">
    <source>
        <dbReference type="RuleBase" id="RU004447"/>
    </source>
</evidence>
<keyword evidence="7" id="KW-0482">Metalloprotease</keyword>
<dbReference type="GO" id="GO:0004222">
    <property type="term" value="F:metalloendopeptidase activity"/>
    <property type="evidence" value="ECO:0007669"/>
    <property type="project" value="InterPro"/>
</dbReference>
<sequence length="954" mass="109825">MKYDVISHTDKNGLEYLSVTNDDNQVRIYTLKNGLKVYLSKNSDAPRIQTYIPVRTGSNNDPKDNTGLAHYLEHMMFKGTSKIGSLDWEKERPLLQKLSDLFEQYKATQNEEEKKQIYKEIDSISQEAAQYAIPNEYDKILSSLGASGTNAHTWLDETVYKNNIPSNELEKWFKVEKERFSELALRLFHTELESVYEEFNRAQDNDFRLVHYEIMDALFPNHPNGQQTTLGKAEHLKNPSMEALHKYFNEYYVPNNYALILVGDLDFEPTIALAERYFGTFSFRELPPKTPIIEQPISNIIKRTIKSPSAPRLQVAWRSHSYGTQEARLTEICTQILSNNGEVGLIDLNINQKQTALRASAFHSPFKSYGFLSIVIVPKENQTLDEAKDLILSQIEALKKGDFPDWLIPAIINDIKKGRLKQLETADGLATLLYETFIKEREWNEELNELNLYEIITKKEVISFANEFFGENYVVVYKERGENDKLIRVENPKITPIKINKEAQSEFLTQLLAEKTHDIAPIFADYSKAILEDNLNGIKLSSIKNTQNNLAQMNFIFPMGTDNDKELGLVLEVLEYMGTDRYSPEEIKQEFYKIGVNYSFQVGTDNISIMLGGLEENLAKGVALMVHWLRNIQPDNSIYQTMVATILDAREISKKDKNQITRALVNYAKYGENSRFRDVITKERLQTAKAEDFTQRTQILLDYPYELFFYGQDIEAFKSALLDIGLTKGNLTPPASKNYPEPLTNQNKVYLVDYDMVQVEIMKVGRGEEINPKYFGRISVFNEYFGRGLSSIVFQEIRESKSLAYSAYVSYTYPSQLKKYDYVTSYLGTQADKMEIALNSINELMSELPQVKSQFNNAKSSALKQIASQRLTKQNLYFNYLAMQKWGYSYDIRKDIYDEINSLSLDDLTDFYNQNIKPIPYHTAIIGQAKSLDLNYLKSLGAVRELSIEDLFGY</sequence>
<evidence type="ECO:0000259" key="10">
    <source>
        <dbReference type="Pfam" id="PF00675"/>
    </source>
</evidence>
<dbReference type="AlphaFoldDB" id="A0A1S7DUJ4"/>
<evidence type="ECO:0000256" key="4">
    <source>
        <dbReference type="ARBA" id="ARBA00022723"/>
    </source>
</evidence>
<name>A0A1S7DUJ4_RIEAN</name>
<keyword evidence="6" id="KW-0862">Zinc</keyword>
<dbReference type="InterPro" id="IPR050626">
    <property type="entry name" value="Peptidase_M16"/>
</dbReference>
<evidence type="ECO:0000256" key="9">
    <source>
        <dbReference type="SAM" id="Coils"/>
    </source>
</evidence>
<dbReference type="PROSITE" id="PS00143">
    <property type="entry name" value="INSULINASE"/>
    <property type="match status" value="1"/>
</dbReference>
<comment type="similarity">
    <text evidence="2 8">Belongs to the peptidase M16 family.</text>
</comment>
<evidence type="ECO:0000256" key="1">
    <source>
        <dbReference type="ARBA" id="ARBA00001947"/>
    </source>
</evidence>
<evidence type="ECO:0000256" key="5">
    <source>
        <dbReference type="ARBA" id="ARBA00022801"/>
    </source>
</evidence>
<dbReference type="Pfam" id="PF05193">
    <property type="entry name" value="Peptidase_M16_C"/>
    <property type="match status" value="2"/>
</dbReference>
<evidence type="ECO:0000313" key="13">
    <source>
        <dbReference type="Proteomes" id="UP000189883"/>
    </source>
</evidence>
<evidence type="ECO:0000256" key="6">
    <source>
        <dbReference type="ARBA" id="ARBA00022833"/>
    </source>
</evidence>
<proteinExistence type="inferred from homology"/>
<dbReference type="InterPro" id="IPR007863">
    <property type="entry name" value="Peptidase_M16_C"/>
</dbReference>
<reference evidence="12 13" key="1">
    <citation type="submission" date="2015-06" db="EMBL/GenBank/DDBJ databases">
        <title>R. anatipestifer strain HXb2 is the most virulent strain so far, and the genome sequence would help us uncover the pathogenesis.</title>
        <authorList>
            <person name="Hu Q."/>
            <person name="Qi J."/>
            <person name="Bo H."/>
            <person name="Liu G."/>
            <person name="Tao M."/>
            <person name="Ding Y."/>
            <person name="Xue Y."/>
        </authorList>
    </citation>
    <scope>NUCLEOTIDE SEQUENCE [LARGE SCALE GENOMIC DNA]</scope>
    <source>
        <strain evidence="12 13">HXb2</strain>
    </source>
</reference>
<dbReference type="InterPro" id="IPR011765">
    <property type="entry name" value="Pept_M16_N"/>
</dbReference>
<keyword evidence="4" id="KW-0479">Metal-binding</keyword>
<dbReference type="SUPFAM" id="SSF63411">
    <property type="entry name" value="LuxS/MPP-like metallohydrolase"/>
    <property type="match status" value="4"/>
</dbReference>
<dbReference type="Pfam" id="PF00675">
    <property type="entry name" value="Peptidase_M16"/>
    <property type="match status" value="1"/>
</dbReference>
<dbReference type="PANTHER" id="PTHR43690">
    <property type="entry name" value="NARDILYSIN"/>
    <property type="match status" value="1"/>
</dbReference>
<feature type="domain" description="Peptidase M16 C-terminal" evidence="11">
    <location>
        <begin position="728"/>
        <end position="848"/>
    </location>
</feature>
<evidence type="ECO:0000313" key="12">
    <source>
        <dbReference type="EMBL" id="AQY22738.1"/>
    </source>
</evidence>
<dbReference type="GO" id="GO:0046872">
    <property type="term" value="F:metal ion binding"/>
    <property type="evidence" value="ECO:0007669"/>
    <property type="project" value="UniProtKB-KW"/>
</dbReference>
<dbReference type="Proteomes" id="UP000189883">
    <property type="component" value="Chromosome"/>
</dbReference>
<dbReference type="GO" id="GO:0006508">
    <property type="term" value="P:proteolysis"/>
    <property type="evidence" value="ECO:0007669"/>
    <property type="project" value="UniProtKB-KW"/>
</dbReference>
<accession>A0A1S7DUJ4</accession>
<feature type="coiled-coil region" evidence="9">
    <location>
        <begin position="95"/>
        <end position="127"/>
    </location>
</feature>
<keyword evidence="3" id="KW-0645">Protease</keyword>
<dbReference type="Gene3D" id="3.30.830.10">
    <property type="entry name" value="Metalloenzyme, LuxS/M16 peptidase-like"/>
    <property type="match status" value="4"/>
</dbReference>
<comment type="cofactor">
    <cofactor evidence="1">
        <name>Zn(2+)</name>
        <dbReference type="ChEBI" id="CHEBI:29105"/>
    </cofactor>
</comment>
<organism evidence="12 13">
    <name type="scientific">Riemerella anatipestifer</name>
    <name type="common">Moraxella anatipestifer</name>
    <dbReference type="NCBI Taxonomy" id="34085"/>
    <lineage>
        <taxon>Bacteria</taxon>
        <taxon>Pseudomonadati</taxon>
        <taxon>Bacteroidota</taxon>
        <taxon>Flavobacteriia</taxon>
        <taxon>Flavobacteriales</taxon>
        <taxon>Weeksellaceae</taxon>
        <taxon>Riemerella</taxon>
    </lineage>
</organism>
<dbReference type="InterPro" id="IPR011249">
    <property type="entry name" value="Metalloenz_LuxS/M16"/>
</dbReference>
<feature type="domain" description="Peptidase M16 C-terminal" evidence="11">
    <location>
        <begin position="241"/>
        <end position="412"/>
    </location>
</feature>
<keyword evidence="5" id="KW-0378">Hydrolase</keyword>
<evidence type="ECO:0000256" key="2">
    <source>
        <dbReference type="ARBA" id="ARBA00007261"/>
    </source>
</evidence>
<dbReference type="PANTHER" id="PTHR43690:SF17">
    <property type="entry name" value="PROTEIN YHJJ"/>
    <property type="match status" value="1"/>
</dbReference>
<gene>
    <name evidence="12" type="ORF">AB406_1796</name>
</gene>
<evidence type="ECO:0000256" key="7">
    <source>
        <dbReference type="ARBA" id="ARBA00023049"/>
    </source>
</evidence>
<dbReference type="EMBL" id="CP011859">
    <property type="protein sequence ID" value="AQY22738.1"/>
    <property type="molecule type" value="Genomic_DNA"/>
</dbReference>